<dbReference type="AlphaFoldDB" id="A0AAW0A513"/>
<keyword evidence="1" id="KW-1133">Transmembrane helix</keyword>
<dbReference type="EMBL" id="JAWWNJ010000083">
    <property type="protein sequence ID" value="KAK7001334.1"/>
    <property type="molecule type" value="Genomic_DNA"/>
</dbReference>
<feature type="transmembrane region" description="Helical" evidence="1">
    <location>
        <begin position="1127"/>
        <end position="1145"/>
    </location>
</feature>
<organism evidence="2 3">
    <name type="scientific">Favolaschia claudopus</name>
    <dbReference type="NCBI Taxonomy" id="2862362"/>
    <lineage>
        <taxon>Eukaryota</taxon>
        <taxon>Fungi</taxon>
        <taxon>Dikarya</taxon>
        <taxon>Basidiomycota</taxon>
        <taxon>Agaricomycotina</taxon>
        <taxon>Agaricomycetes</taxon>
        <taxon>Agaricomycetidae</taxon>
        <taxon>Agaricales</taxon>
        <taxon>Marasmiineae</taxon>
        <taxon>Mycenaceae</taxon>
        <taxon>Favolaschia</taxon>
    </lineage>
</organism>
<sequence length="1148" mass="128397">MSVHWHFATSLFGFKAINMPQPLNAVFVNLIELGEGIRSSIEKVGENRRQFRELTQDIVRTLCDLARLTHGKEGAFRGPELLGALENLKVEMLYVHSKCLGISPIQLPGLRGIPSHLKAWRKRDDLEKKIARLREHANKCLSQFTAFSAARTEHVAVEIAHTTLRIEQRLIVDNVENQAKTRRLEGLMARFMLESEFGQHKLSETVKNISADCSFQSLEYQYMSAQLRSLINLVKPLLGCEDLPLQTPSRGWNCDAISFGFIEPSLTTTPSHALFHILGIIVAIHSRDHASLMDLLIKAMDDLPACFNFAEMHSQIIIWGHFEIDLLRYMMKRGRDTGTLPHIADTLGEISRAHRRQSELDAAIGFSQQSLALWVEISHLRTQEVNRNGHLRSMIMHAKNLLAKDDKLMLSAAQDAVAFARPMVEALSIVSRGVPLTADEQYTTKKYCDALFVLAQTLSSLDLPLDSYEALLEASRTACSPLIFRYCPLSGHYIDFFLEVICTVAEAGHLSFFMLADCVELFRNLACTNQKQYSSEFLHVLHAFTYFSQQPNSYHPTEQIRLFLKPTYRTAPLAIDVTRPIPIDSSLLADVMRLFFAGAQWQCRNQALIQNILVAHFPQAAKTLRVVVQSRVCNKFVLNWVLRIACAVLPRLLPADYVTLLRILVQAVKGKSFHAISGVVAVYLASQSDAHPHAVVWLQDFLELWVVLLHDAARFPEAIDLVKQKGLMFGDLASGSEDLSLLVIKAQILQRVGRHKEALQLVRTGVADRIRKFCPERPTFDILLRLLYFLLPQLAWAWELIGRPAKALEHAKMAVTACQDLKTEEAPEELMICVQIHSLTTHSNCLATVGRTDEALESAQKAVSLYNEYSEYMGRCFIYPIRGGELGGNAFFALSLRLLAVDDSEEALLTTSDGIISRTRLLGREDEATAASEEAVDILRKVVDPETYFLPHFAEALDELAGFLTRRGETSDASTATAEAAAARLKFASLPPEPEWLCIQEVDVDEYGDFNWWDREVEEYHAALEGLANMNGAEADEGNDAGDPEFKEALDTTVAMKKLEGNLSPIFIAPGDGADQPSFEELNDMDNSGTAAAGEAAKGFESQGSLTSIVSKLVDIRLSMRSTLMDLIWWTLLMLLAILFALMYARVI</sequence>
<keyword evidence="1" id="KW-0472">Membrane</keyword>
<keyword evidence="3" id="KW-1185">Reference proteome</keyword>
<accession>A0AAW0A513</accession>
<evidence type="ECO:0000313" key="2">
    <source>
        <dbReference type="EMBL" id="KAK7001334.1"/>
    </source>
</evidence>
<comment type="caution">
    <text evidence="2">The sequence shown here is derived from an EMBL/GenBank/DDBJ whole genome shotgun (WGS) entry which is preliminary data.</text>
</comment>
<reference evidence="2 3" key="1">
    <citation type="journal article" date="2024" name="J Genomics">
        <title>Draft genome sequencing and assembly of Favolaschia claudopus CIRM-BRFM 2984 isolated from oak limbs.</title>
        <authorList>
            <person name="Navarro D."/>
            <person name="Drula E."/>
            <person name="Chaduli D."/>
            <person name="Cazenave R."/>
            <person name="Ahrendt S."/>
            <person name="Wang J."/>
            <person name="Lipzen A."/>
            <person name="Daum C."/>
            <person name="Barry K."/>
            <person name="Grigoriev I.V."/>
            <person name="Favel A."/>
            <person name="Rosso M.N."/>
            <person name="Martin F."/>
        </authorList>
    </citation>
    <scope>NUCLEOTIDE SEQUENCE [LARGE SCALE GENOMIC DNA]</scope>
    <source>
        <strain evidence="2 3">CIRM-BRFM 2984</strain>
    </source>
</reference>
<name>A0AAW0A513_9AGAR</name>
<dbReference type="Gene3D" id="1.25.40.10">
    <property type="entry name" value="Tetratricopeptide repeat domain"/>
    <property type="match status" value="1"/>
</dbReference>
<dbReference type="InterPro" id="IPR059179">
    <property type="entry name" value="MLKL-like_MCAfunc"/>
</dbReference>
<dbReference type="CDD" id="cd21037">
    <property type="entry name" value="MLKL_NTD"/>
    <property type="match status" value="1"/>
</dbReference>
<evidence type="ECO:0000313" key="3">
    <source>
        <dbReference type="Proteomes" id="UP001362999"/>
    </source>
</evidence>
<keyword evidence="1" id="KW-0812">Transmembrane</keyword>
<protein>
    <submittedName>
        <fullName evidence="2">Tetratricopeptide repeat family</fullName>
    </submittedName>
</protein>
<evidence type="ECO:0000256" key="1">
    <source>
        <dbReference type="SAM" id="Phobius"/>
    </source>
</evidence>
<dbReference type="InterPro" id="IPR011990">
    <property type="entry name" value="TPR-like_helical_dom_sf"/>
</dbReference>
<dbReference type="Proteomes" id="UP001362999">
    <property type="component" value="Unassembled WGS sequence"/>
</dbReference>
<dbReference type="SUPFAM" id="SSF48452">
    <property type="entry name" value="TPR-like"/>
    <property type="match status" value="1"/>
</dbReference>
<proteinExistence type="predicted"/>
<gene>
    <name evidence="2" type="ORF">R3P38DRAFT_3611745</name>
</gene>